<dbReference type="Proteomes" id="UP001501721">
    <property type="component" value="Unassembled WGS sequence"/>
</dbReference>
<dbReference type="Gene3D" id="3.40.50.1820">
    <property type="entry name" value="alpha/beta hydrolase"/>
    <property type="match status" value="1"/>
</dbReference>
<keyword evidence="2" id="KW-1185">Reference proteome</keyword>
<gene>
    <name evidence="1" type="ORF">GCM10010422_04900</name>
</gene>
<dbReference type="InterPro" id="IPR029058">
    <property type="entry name" value="AB_hydrolase_fold"/>
</dbReference>
<organism evidence="1 2">
    <name type="scientific">Streptomyces graminearus</name>
    <dbReference type="NCBI Taxonomy" id="284030"/>
    <lineage>
        <taxon>Bacteria</taxon>
        <taxon>Bacillati</taxon>
        <taxon>Actinomycetota</taxon>
        <taxon>Actinomycetes</taxon>
        <taxon>Kitasatosporales</taxon>
        <taxon>Streptomycetaceae</taxon>
        <taxon>Streptomyces</taxon>
    </lineage>
</organism>
<accession>A0ABN3KQ80</accession>
<dbReference type="EMBL" id="BAAATL010000001">
    <property type="protein sequence ID" value="GAA2466824.1"/>
    <property type="molecule type" value="Genomic_DNA"/>
</dbReference>
<reference evidence="1 2" key="1">
    <citation type="journal article" date="2019" name="Int. J. Syst. Evol. Microbiol.">
        <title>The Global Catalogue of Microorganisms (GCM) 10K type strain sequencing project: providing services to taxonomists for standard genome sequencing and annotation.</title>
        <authorList>
            <consortium name="The Broad Institute Genomics Platform"/>
            <consortium name="The Broad Institute Genome Sequencing Center for Infectious Disease"/>
            <person name="Wu L."/>
            <person name="Ma J."/>
        </authorList>
    </citation>
    <scope>NUCLEOTIDE SEQUENCE [LARGE SCALE GENOMIC DNA]</scope>
    <source>
        <strain evidence="1 2">JCM 6923</strain>
    </source>
</reference>
<comment type="caution">
    <text evidence="1">The sequence shown here is derived from an EMBL/GenBank/DDBJ whole genome shotgun (WGS) entry which is preliminary data.</text>
</comment>
<sequence>MRGSEHASFTDVEALLPQLGLPTSVLTGALGTIAPATAIRTTAAYVAAYFDHWLRGRDGRLPERPSPIYPAREFVS</sequence>
<name>A0ABN3KQ80_9ACTN</name>
<protein>
    <submittedName>
        <fullName evidence="1">Uncharacterized protein</fullName>
    </submittedName>
</protein>
<evidence type="ECO:0000313" key="1">
    <source>
        <dbReference type="EMBL" id="GAA2466824.1"/>
    </source>
</evidence>
<dbReference type="RefSeq" id="WP_346081319.1">
    <property type="nucleotide sequence ID" value="NZ_BAAATL010000001.1"/>
</dbReference>
<proteinExistence type="predicted"/>
<evidence type="ECO:0000313" key="2">
    <source>
        <dbReference type="Proteomes" id="UP001501721"/>
    </source>
</evidence>